<feature type="region of interest" description="Disordered" evidence="1">
    <location>
        <begin position="234"/>
        <end position="376"/>
    </location>
</feature>
<dbReference type="Proteomes" id="UP000649739">
    <property type="component" value="Unassembled WGS sequence"/>
</dbReference>
<evidence type="ECO:0000256" key="2">
    <source>
        <dbReference type="SAM" id="SignalP"/>
    </source>
</evidence>
<feature type="chain" id="PRO_5035314650" evidence="2">
    <location>
        <begin position="19"/>
        <end position="496"/>
    </location>
</feature>
<name>A0A8J3B7A3_9ACTN</name>
<evidence type="ECO:0000313" key="4">
    <source>
        <dbReference type="Proteomes" id="UP000649739"/>
    </source>
</evidence>
<accession>A0A8J3B7A3</accession>
<feature type="compositionally biased region" description="Low complexity" evidence="1">
    <location>
        <begin position="234"/>
        <end position="246"/>
    </location>
</feature>
<protein>
    <submittedName>
        <fullName evidence="3">Uncharacterized protein</fullName>
    </submittedName>
</protein>
<evidence type="ECO:0000256" key="1">
    <source>
        <dbReference type="SAM" id="MobiDB-lite"/>
    </source>
</evidence>
<sequence>MGAAVVLTVAVTGTPAGAAPADDFAFRNQPGTARWAAFTSYRQMVDATQMPAATARRLSTAALVRATLAYPLFGNILAYNNPQQGFEKLAQRFTGARELLRRGDAGTELLRRYGTATDAAAARGLAAATQDEQDRTRVELWQLETLLGQPPVLATLQPAQLDAALAVGERAFARKAAERTLYGTGGLEATTVTLGRALAVREGWDWRGVALLRGEPSASDAALAAVRSAAAAHRAAPGARHALADPPGDGDRPTEPGTGGDRPTEPGDGDRPTEPGDTGGDRPTEPGDDDGDRPTEPGTGGDRPTEPGDGGDRPTDPDTGGDRPTEPGDNDGDGDRPDTDDPDDTPSRGDEPITIRTPRGTGVTAQRQGSEMTESEMRYVQRQIDGQFPRAVQESSPTRRYNCHSFAWYSQSPTNDVWLDSPGDDAYWNDGSYRRWQTNQPAGDGMRVSWVYDDHSGIEVGRTGEVRSKWGQMPVMRAPVEYDPYDDLVLNHYVRR</sequence>
<feature type="signal peptide" evidence="2">
    <location>
        <begin position="1"/>
        <end position="18"/>
    </location>
</feature>
<keyword evidence="4" id="KW-1185">Reference proteome</keyword>
<reference evidence="3" key="1">
    <citation type="journal article" date="2014" name="Int. J. Syst. Evol. Microbiol.">
        <title>Complete genome sequence of Corynebacterium casei LMG S-19264T (=DSM 44701T), isolated from a smear-ripened cheese.</title>
        <authorList>
            <consortium name="US DOE Joint Genome Institute (JGI-PGF)"/>
            <person name="Walter F."/>
            <person name="Albersmeier A."/>
            <person name="Kalinowski J."/>
            <person name="Ruckert C."/>
        </authorList>
    </citation>
    <scope>NUCLEOTIDE SEQUENCE</scope>
    <source>
        <strain evidence="3">JCM 3090</strain>
    </source>
</reference>
<feature type="compositionally biased region" description="Basic and acidic residues" evidence="1">
    <location>
        <begin position="333"/>
        <end position="353"/>
    </location>
</feature>
<keyword evidence="2" id="KW-0732">Signal</keyword>
<evidence type="ECO:0000313" key="3">
    <source>
        <dbReference type="EMBL" id="GGJ80713.1"/>
    </source>
</evidence>
<feature type="compositionally biased region" description="Polar residues" evidence="1">
    <location>
        <begin position="363"/>
        <end position="372"/>
    </location>
</feature>
<dbReference type="RefSeq" id="WP_189168622.1">
    <property type="nucleotide sequence ID" value="NZ_BMQB01000001.1"/>
</dbReference>
<feature type="compositionally biased region" description="Basic and acidic residues" evidence="1">
    <location>
        <begin position="303"/>
        <end position="326"/>
    </location>
</feature>
<comment type="caution">
    <text evidence="3">The sequence shown here is derived from an EMBL/GenBank/DDBJ whole genome shotgun (WGS) entry which is preliminary data.</text>
</comment>
<feature type="compositionally biased region" description="Basic and acidic residues" evidence="1">
    <location>
        <begin position="262"/>
        <end position="285"/>
    </location>
</feature>
<gene>
    <name evidence="3" type="ORF">GCM10010123_08290</name>
</gene>
<proteinExistence type="predicted"/>
<dbReference type="AlphaFoldDB" id="A0A8J3B7A3"/>
<organism evidence="3 4">
    <name type="scientific">Pilimelia anulata</name>
    <dbReference type="NCBI Taxonomy" id="53371"/>
    <lineage>
        <taxon>Bacteria</taxon>
        <taxon>Bacillati</taxon>
        <taxon>Actinomycetota</taxon>
        <taxon>Actinomycetes</taxon>
        <taxon>Micromonosporales</taxon>
        <taxon>Micromonosporaceae</taxon>
        <taxon>Pilimelia</taxon>
    </lineage>
</organism>
<reference evidence="3" key="2">
    <citation type="submission" date="2020-09" db="EMBL/GenBank/DDBJ databases">
        <authorList>
            <person name="Sun Q."/>
            <person name="Ohkuma M."/>
        </authorList>
    </citation>
    <scope>NUCLEOTIDE SEQUENCE</scope>
    <source>
        <strain evidence="3">JCM 3090</strain>
    </source>
</reference>
<dbReference type="EMBL" id="BMQB01000001">
    <property type="protein sequence ID" value="GGJ80713.1"/>
    <property type="molecule type" value="Genomic_DNA"/>
</dbReference>